<evidence type="ECO:0000313" key="2">
    <source>
        <dbReference type="Proteomes" id="UP000184465"/>
    </source>
</evidence>
<dbReference type="AlphaFoldDB" id="A0A1M6SNN1"/>
<proteinExistence type="predicted"/>
<protein>
    <submittedName>
        <fullName evidence="1">Uncharacterized protein</fullName>
    </submittedName>
</protein>
<dbReference type="Proteomes" id="UP000184465">
    <property type="component" value="Unassembled WGS sequence"/>
</dbReference>
<evidence type="ECO:0000313" key="1">
    <source>
        <dbReference type="EMBL" id="SHK46257.1"/>
    </source>
</evidence>
<dbReference type="OrthoDB" id="29496at2"/>
<sequence length="139" mass="16100">MVKANYITILGKFLDIIDWKILKQSTYLLDTNYYIAQNHLKALIYFHLAQLDSLRDIHDFMESDSDLNELINPVSLGSLSNYNNNINFEVYIPLLNQIIATAMNQLSIDHKIKEFGSVKIIDSSTVSMALSYFKWAEFR</sequence>
<feature type="non-terminal residue" evidence="1">
    <location>
        <position position="139"/>
    </location>
</feature>
<reference evidence="1 2" key="1">
    <citation type="submission" date="2016-11" db="EMBL/GenBank/DDBJ databases">
        <authorList>
            <person name="Jaros S."/>
            <person name="Januszkiewicz K."/>
            <person name="Wedrychowicz H."/>
        </authorList>
    </citation>
    <scope>NUCLEOTIDE SEQUENCE [LARGE SCALE GENOMIC DNA]</scope>
    <source>
        <strain evidence="1 2">DSM 15212</strain>
    </source>
</reference>
<gene>
    <name evidence="1" type="ORF">SAMN02745912_03377</name>
</gene>
<accession>A0A1M6SNN1</accession>
<dbReference type="RefSeq" id="WP_131821314.1">
    <property type="nucleotide sequence ID" value="NZ_FRAG01000065.1"/>
</dbReference>
<keyword evidence="2" id="KW-1185">Reference proteome</keyword>
<dbReference type="EMBL" id="FRAG01000065">
    <property type="protein sequence ID" value="SHK46257.1"/>
    <property type="molecule type" value="Genomic_DNA"/>
</dbReference>
<name>A0A1M6SNN1_PARC5</name>
<organism evidence="1 2">
    <name type="scientific">Paramaledivibacter caminithermalis (strain DSM 15212 / CIP 107654 / DViRD3)</name>
    <name type="common">Clostridium caminithermale</name>
    <dbReference type="NCBI Taxonomy" id="1121301"/>
    <lineage>
        <taxon>Bacteria</taxon>
        <taxon>Bacillati</taxon>
        <taxon>Bacillota</taxon>
        <taxon>Clostridia</taxon>
        <taxon>Peptostreptococcales</taxon>
        <taxon>Caminicellaceae</taxon>
        <taxon>Paramaledivibacter</taxon>
    </lineage>
</organism>